<dbReference type="PROSITE" id="PS51257">
    <property type="entry name" value="PROKAR_LIPOPROTEIN"/>
    <property type="match status" value="1"/>
</dbReference>
<protein>
    <recommendedName>
        <fullName evidence="4">Lipocalin-like protein</fullName>
    </recommendedName>
</protein>
<name>A0A2T0S5A2_9BACT</name>
<comment type="caution">
    <text evidence="2">The sequence shown here is derived from an EMBL/GenBank/DDBJ whole genome shotgun (WGS) entry which is preliminary data.</text>
</comment>
<feature type="signal peptide" evidence="1">
    <location>
        <begin position="1"/>
        <end position="22"/>
    </location>
</feature>
<evidence type="ECO:0008006" key="4">
    <source>
        <dbReference type="Google" id="ProtNLM"/>
    </source>
</evidence>
<keyword evidence="3" id="KW-1185">Reference proteome</keyword>
<dbReference type="Proteomes" id="UP000238375">
    <property type="component" value="Unassembled WGS sequence"/>
</dbReference>
<gene>
    <name evidence="2" type="ORF">CLV58_1285</name>
</gene>
<keyword evidence="1" id="KW-0732">Signal</keyword>
<dbReference type="RefSeq" id="WP_106140233.1">
    <property type="nucleotide sequence ID" value="NZ_PVTE01000028.1"/>
</dbReference>
<proteinExistence type="predicted"/>
<sequence>MKKQLAFLGGFVLLLSACSSSKSPVNRTDGKAVGTAGQTNAVNGVWRFVRNVGGAATSPDRKIKLIRDKHWMFSQCDPATNITLYHHGGTYLLDGNSYAETIDYANETTGGLIGQTYRYNINVVGDTMTLTGPFNEVWARVK</sequence>
<dbReference type="EMBL" id="PVTE01000028">
    <property type="protein sequence ID" value="PRY28590.1"/>
    <property type="molecule type" value="Genomic_DNA"/>
</dbReference>
<reference evidence="2 3" key="1">
    <citation type="submission" date="2018-03" db="EMBL/GenBank/DDBJ databases">
        <title>Genomic Encyclopedia of Archaeal and Bacterial Type Strains, Phase II (KMG-II): from individual species to whole genera.</title>
        <authorList>
            <person name="Goeker M."/>
        </authorList>
    </citation>
    <scope>NUCLEOTIDE SEQUENCE [LARGE SCALE GENOMIC DNA]</scope>
    <source>
        <strain evidence="2 3">DSM 28354</strain>
    </source>
</reference>
<evidence type="ECO:0000313" key="2">
    <source>
        <dbReference type="EMBL" id="PRY28590.1"/>
    </source>
</evidence>
<evidence type="ECO:0000256" key="1">
    <source>
        <dbReference type="SAM" id="SignalP"/>
    </source>
</evidence>
<accession>A0A2T0S5A2</accession>
<evidence type="ECO:0000313" key="3">
    <source>
        <dbReference type="Proteomes" id="UP000238375"/>
    </source>
</evidence>
<dbReference type="OrthoDB" id="1493972at2"/>
<dbReference type="AlphaFoldDB" id="A0A2T0S5A2"/>
<organism evidence="2 3">
    <name type="scientific">Spirosoma oryzae</name>
    <dbReference type="NCBI Taxonomy" id="1469603"/>
    <lineage>
        <taxon>Bacteria</taxon>
        <taxon>Pseudomonadati</taxon>
        <taxon>Bacteroidota</taxon>
        <taxon>Cytophagia</taxon>
        <taxon>Cytophagales</taxon>
        <taxon>Cytophagaceae</taxon>
        <taxon>Spirosoma</taxon>
    </lineage>
</organism>
<feature type="chain" id="PRO_5015506154" description="Lipocalin-like protein" evidence="1">
    <location>
        <begin position="23"/>
        <end position="142"/>
    </location>
</feature>